<keyword evidence="1 3" id="KW-0732">Signal</keyword>
<feature type="chain" id="PRO_5022142462" evidence="3">
    <location>
        <begin position="23"/>
        <end position="322"/>
    </location>
</feature>
<accession>A0A561T0S3</accession>
<gene>
    <name evidence="5" type="ORF">FHX44_116638</name>
</gene>
<evidence type="ECO:0000256" key="1">
    <source>
        <dbReference type="ARBA" id="ARBA00022729"/>
    </source>
</evidence>
<dbReference type="EMBL" id="VIWU01000001">
    <property type="protein sequence ID" value="TWF80695.1"/>
    <property type="molecule type" value="Genomic_DNA"/>
</dbReference>
<evidence type="ECO:0000256" key="2">
    <source>
        <dbReference type="SAM" id="MobiDB-lite"/>
    </source>
</evidence>
<evidence type="ECO:0000313" key="6">
    <source>
        <dbReference type="Proteomes" id="UP000321261"/>
    </source>
</evidence>
<proteinExistence type="predicted"/>
<feature type="domain" description="Solute-binding protein family 3/N-terminal" evidence="4">
    <location>
        <begin position="70"/>
        <end position="304"/>
    </location>
</feature>
<sequence length="322" mass="34559">MSRFWSPLLAAVLLTLASVACAGPDPDQVAQRAAPPGATVNTSPEQNRVRAEKVDAIAALVPQEIRDRGRLVVGTTGSGNPPLSFRADDDTTVIGVEPDIAHLVADVLGLELHLEPTSWENLFLAVESGQYDAGFSNVTVTEERKDKYDFATYRVDTVSFEVREDSPIQRIAEPKDVAGLTISVGSGTNQEEILLRWDEQNRAAGLAPVDFRYYQSPGDYYLALDSGRIDAYLGPNPTLAYHVAVGGTTRIVGSVSGGGDVKADIAAMTRKDNGLVRALNEALNTVIRNGSYAEVLDRWNLGSEAVATSEINPPGLPRKPLS</sequence>
<feature type="signal peptide" evidence="3">
    <location>
        <begin position="1"/>
        <end position="22"/>
    </location>
</feature>
<dbReference type="AlphaFoldDB" id="A0A561T0S3"/>
<dbReference type="Gene3D" id="3.40.190.10">
    <property type="entry name" value="Periplasmic binding protein-like II"/>
    <property type="match status" value="2"/>
</dbReference>
<dbReference type="Proteomes" id="UP000321261">
    <property type="component" value="Unassembled WGS sequence"/>
</dbReference>
<dbReference type="InterPro" id="IPR001638">
    <property type="entry name" value="Solute-binding_3/MltF_N"/>
</dbReference>
<evidence type="ECO:0000256" key="3">
    <source>
        <dbReference type="SAM" id="SignalP"/>
    </source>
</evidence>
<feature type="region of interest" description="Disordered" evidence="2">
    <location>
        <begin position="28"/>
        <end position="48"/>
    </location>
</feature>
<dbReference type="PANTHER" id="PTHR35936:SF17">
    <property type="entry name" value="ARGININE-BINDING EXTRACELLULAR PROTEIN ARTP"/>
    <property type="match status" value="1"/>
</dbReference>
<reference evidence="5 6" key="1">
    <citation type="submission" date="2019-06" db="EMBL/GenBank/DDBJ databases">
        <title>Sequencing the genomes of 1000 actinobacteria strains.</title>
        <authorList>
            <person name="Klenk H.-P."/>
        </authorList>
    </citation>
    <scope>NUCLEOTIDE SEQUENCE [LARGE SCALE GENOMIC DNA]</scope>
    <source>
        <strain evidence="5 6">DSM 45671</strain>
    </source>
</reference>
<keyword evidence="6" id="KW-1185">Reference proteome</keyword>
<dbReference type="PROSITE" id="PS51257">
    <property type="entry name" value="PROKAR_LIPOPROTEIN"/>
    <property type="match status" value="1"/>
</dbReference>
<dbReference type="OrthoDB" id="4633994at2"/>
<evidence type="ECO:0000313" key="5">
    <source>
        <dbReference type="EMBL" id="TWF80695.1"/>
    </source>
</evidence>
<dbReference type="Pfam" id="PF00497">
    <property type="entry name" value="SBP_bac_3"/>
    <property type="match status" value="1"/>
</dbReference>
<protein>
    <submittedName>
        <fullName evidence="5">Amino acid ABC transporter substrate-binding protein (PAAT family)</fullName>
    </submittedName>
</protein>
<dbReference type="SMART" id="SM00062">
    <property type="entry name" value="PBPb"/>
    <property type="match status" value="1"/>
</dbReference>
<dbReference type="RefSeq" id="WP_147259331.1">
    <property type="nucleotide sequence ID" value="NZ_VIWU01000001.1"/>
</dbReference>
<dbReference type="CDD" id="cd01004">
    <property type="entry name" value="PBP2_MidA_like"/>
    <property type="match status" value="1"/>
</dbReference>
<evidence type="ECO:0000259" key="4">
    <source>
        <dbReference type="SMART" id="SM00062"/>
    </source>
</evidence>
<dbReference type="SUPFAM" id="SSF53850">
    <property type="entry name" value="Periplasmic binding protein-like II"/>
    <property type="match status" value="1"/>
</dbReference>
<name>A0A561T0S3_9PSEU</name>
<comment type="caution">
    <text evidence="5">The sequence shown here is derived from an EMBL/GenBank/DDBJ whole genome shotgun (WGS) entry which is preliminary data.</text>
</comment>
<organism evidence="5 6">
    <name type="scientific">Pseudonocardia hierapolitana</name>
    <dbReference type="NCBI Taxonomy" id="1128676"/>
    <lineage>
        <taxon>Bacteria</taxon>
        <taxon>Bacillati</taxon>
        <taxon>Actinomycetota</taxon>
        <taxon>Actinomycetes</taxon>
        <taxon>Pseudonocardiales</taxon>
        <taxon>Pseudonocardiaceae</taxon>
        <taxon>Pseudonocardia</taxon>
    </lineage>
</organism>
<dbReference type="PANTHER" id="PTHR35936">
    <property type="entry name" value="MEMBRANE-BOUND LYTIC MUREIN TRANSGLYCOSYLASE F"/>
    <property type="match status" value="1"/>
</dbReference>